<feature type="transmembrane region" description="Helical" evidence="1">
    <location>
        <begin position="171"/>
        <end position="191"/>
    </location>
</feature>
<gene>
    <name evidence="2" type="ORF">HDF16_004082</name>
</gene>
<sequence length="229" mass="24004">MTDDRKSGLALILGSVGNILTMAIHPHGSGPLTSQQAEHLALASAVAHTIALASVIILSLGAIGLMRHLASHENRHDSATPDRLALAGLITFAFAALSIFIAGAVSGFIVPTILLHKAADTPVNAVQWDLITVSVFQFNQTFSRIYSIATSVAVVLWSVSSLRNGGLGHRIALYGCVVPILLIALILAGHVRLDVHGMTAIVLTHAVWFIITGVQLSRGAAPGSAPLRR</sequence>
<feature type="transmembrane region" description="Helical" evidence="1">
    <location>
        <begin position="84"/>
        <end position="110"/>
    </location>
</feature>
<dbReference type="Proteomes" id="UP000540989">
    <property type="component" value="Unassembled WGS sequence"/>
</dbReference>
<dbReference type="RefSeq" id="WP_184220647.1">
    <property type="nucleotide sequence ID" value="NZ_JACHIP010000005.1"/>
</dbReference>
<keyword evidence="1" id="KW-1133">Transmembrane helix</keyword>
<feature type="transmembrane region" description="Helical" evidence="1">
    <location>
        <begin position="7"/>
        <end position="28"/>
    </location>
</feature>
<organism evidence="2 3">
    <name type="scientific">Granulicella aggregans</name>
    <dbReference type="NCBI Taxonomy" id="474949"/>
    <lineage>
        <taxon>Bacteria</taxon>
        <taxon>Pseudomonadati</taxon>
        <taxon>Acidobacteriota</taxon>
        <taxon>Terriglobia</taxon>
        <taxon>Terriglobales</taxon>
        <taxon>Acidobacteriaceae</taxon>
        <taxon>Granulicella</taxon>
    </lineage>
</organism>
<keyword evidence="1" id="KW-0472">Membrane</keyword>
<reference evidence="2 3" key="1">
    <citation type="submission" date="2020-08" db="EMBL/GenBank/DDBJ databases">
        <title>Genomic Encyclopedia of Type Strains, Phase IV (KMG-V): Genome sequencing to study the core and pangenomes of soil and plant-associated prokaryotes.</title>
        <authorList>
            <person name="Whitman W."/>
        </authorList>
    </citation>
    <scope>NUCLEOTIDE SEQUENCE [LARGE SCALE GENOMIC DNA]</scope>
    <source>
        <strain evidence="2 3">M8UP14</strain>
    </source>
</reference>
<evidence type="ECO:0000313" key="2">
    <source>
        <dbReference type="EMBL" id="MBB5059359.1"/>
    </source>
</evidence>
<feature type="transmembrane region" description="Helical" evidence="1">
    <location>
        <begin position="141"/>
        <end position="159"/>
    </location>
</feature>
<dbReference type="EMBL" id="JACHIP010000005">
    <property type="protein sequence ID" value="MBB5059359.1"/>
    <property type="molecule type" value="Genomic_DNA"/>
</dbReference>
<dbReference type="AlphaFoldDB" id="A0A7W8E5J2"/>
<evidence type="ECO:0000313" key="3">
    <source>
        <dbReference type="Proteomes" id="UP000540989"/>
    </source>
</evidence>
<keyword evidence="3" id="KW-1185">Reference proteome</keyword>
<proteinExistence type="predicted"/>
<accession>A0A7W8E5J2</accession>
<feature type="transmembrane region" description="Helical" evidence="1">
    <location>
        <begin position="197"/>
        <end position="221"/>
    </location>
</feature>
<keyword evidence="1" id="KW-0812">Transmembrane</keyword>
<evidence type="ECO:0000256" key="1">
    <source>
        <dbReference type="SAM" id="Phobius"/>
    </source>
</evidence>
<protein>
    <submittedName>
        <fullName evidence="2">Uncharacterized protein</fullName>
    </submittedName>
</protein>
<feature type="transmembrane region" description="Helical" evidence="1">
    <location>
        <begin position="40"/>
        <end position="63"/>
    </location>
</feature>
<comment type="caution">
    <text evidence="2">The sequence shown here is derived from an EMBL/GenBank/DDBJ whole genome shotgun (WGS) entry which is preliminary data.</text>
</comment>
<name>A0A7W8E5J2_9BACT</name>